<dbReference type="Gene3D" id="1.10.287.500">
    <property type="entry name" value="Helix hairpin bin"/>
    <property type="match status" value="2"/>
</dbReference>
<name>A0A940S6X2_9PROT</name>
<dbReference type="GO" id="GO:0016787">
    <property type="term" value="F:hydrolase activity"/>
    <property type="evidence" value="ECO:0007669"/>
    <property type="project" value="UniProtKB-KW"/>
</dbReference>
<dbReference type="GO" id="GO:0050920">
    <property type="term" value="P:regulation of chemotaxis"/>
    <property type="evidence" value="ECO:0007669"/>
    <property type="project" value="InterPro"/>
</dbReference>
<organism evidence="2 3">
    <name type="scientific">Roseomonas indoligenes</name>
    <dbReference type="NCBI Taxonomy" id="2820811"/>
    <lineage>
        <taxon>Bacteria</taxon>
        <taxon>Pseudomonadati</taxon>
        <taxon>Pseudomonadota</taxon>
        <taxon>Alphaproteobacteria</taxon>
        <taxon>Acetobacterales</taxon>
        <taxon>Roseomonadaceae</taxon>
        <taxon>Roseomonas</taxon>
    </lineage>
</organism>
<comment type="caution">
    <text evidence="2">The sequence shown here is derived from an EMBL/GenBank/DDBJ whole genome shotgun (WGS) entry which is preliminary data.</text>
</comment>
<dbReference type="Proteomes" id="UP000677537">
    <property type="component" value="Unassembled WGS sequence"/>
</dbReference>
<proteinExistence type="predicted"/>
<evidence type="ECO:0000313" key="2">
    <source>
        <dbReference type="EMBL" id="MBP0492492.1"/>
    </source>
</evidence>
<feature type="region of interest" description="Disordered" evidence="1">
    <location>
        <begin position="147"/>
        <end position="176"/>
    </location>
</feature>
<dbReference type="AlphaFoldDB" id="A0A940S6X2"/>
<evidence type="ECO:0000313" key="3">
    <source>
        <dbReference type="Proteomes" id="UP000677537"/>
    </source>
</evidence>
<keyword evidence="3" id="KW-1185">Reference proteome</keyword>
<dbReference type="SUPFAM" id="SSF75708">
    <property type="entry name" value="Chemotaxis phosphatase CheZ"/>
    <property type="match status" value="1"/>
</dbReference>
<evidence type="ECO:0000256" key="1">
    <source>
        <dbReference type="SAM" id="MobiDB-lite"/>
    </source>
</evidence>
<sequence>MPESAADMVRPEIALQVMSNLNRTETALLAELESLGRMVAAAKEEIAAMRVENVDATHLPAATDELDEVVKSTANAANEILDVCETLENLQPKLDAEAADTVATCVTRIYEACAFQDITGQRIGKVVNALKQIEHRVRETTGRFARSDALPARHAPARTEGERLANGPQSTAAASSQAEIDALLASFD</sequence>
<dbReference type="RefSeq" id="WP_209372071.1">
    <property type="nucleotide sequence ID" value="NZ_JAGIZA010000003.1"/>
</dbReference>
<protein>
    <submittedName>
        <fullName evidence="2">Protein phosphatase CheZ</fullName>
        <ecNumber evidence="2">3.6.1.-</ecNumber>
    </submittedName>
</protein>
<reference evidence="2" key="1">
    <citation type="submission" date="2021-03" db="EMBL/GenBank/DDBJ databases">
        <authorList>
            <person name="So Y."/>
        </authorList>
    </citation>
    <scope>NUCLEOTIDE SEQUENCE</scope>
    <source>
        <strain evidence="2">SG15</strain>
    </source>
</reference>
<feature type="compositionally biased region" description="Polar residues" evidence="1">
    <location>
        <begin position="167"/>
        <end position="176"/>
    </location>
</feature>
<dbReference type="EMBL" id="JAGIZA010000003">
    <property type="protein sequence ID" value="MBP0492492.1"/>
    <property type="molecule type" value="Genomic_DNA"/>
</dbReference>
<dbReference type="Pfam" id="PF04344">
    <property type="entry name" value="CheZ"/>
    <property type="match status" value="1"/>
</dbReference>
<dbReference type="EC" id="3.6.1.-" evidence="2"/>
<accession>A0A940S6X2</accession>
<gene>
    <name evidence="2" type="ORF">J5Y10_06845</name>
</gene>
<keyword evidence="2" id="KW-0378">Hydrolase</keyword>
<dbReference type="InterPro" id="IPR007439">
    <property type="entry name" value="Chemotax_Pase_CheZ"/>
</dbReference>
<dbReference type="GO" id="GO:0009288">
    <property type="term" value="C:bacterial-type flagellum"/>
    <property type="evidence" value="ECO:0007669"/>
    <property type="project" value="InterPro"/>
</dbReference>